<dbReference type="EMBL" id="BA000040">
    <property type="protein sequence ID" value="BAC53344.1"/>
    <property type="molecule type" value="Genomic_DNA"/>
</dbReference>
<dbReference type="HOGENOM" id="CLU_1248654_0_0_5"/>
<organism evidence="1 2">
    <name type="scientific">Bradyrhizobium diazoefficiens (strain JCM 10833 / BCRC 13528 / IAM 13628 / NBRC 14792 / USDA 110)</name>
    <dbReference type="NCBI Taxonomy" id="224911"/>
    <lineage>
        <taxon>Bacteria</taxon>
        <taxon>Pseudomonadati</taxon>
        <taxon>Pseudomonadota</taxon>
        <taxon>Alphaproteobacteria</taxon>
        <taxon>Hyphomicrobiales</taxon>
        <taxon>Nitrobacteraceae</taxon>
        <taxon>Bradyrhizobium</taxon>
    </lineage>
</organism>
<proteinExistence type="predicted"/>
<dbReference type="RefSeq" id="WP_011090802.1">
    <property type="nucleotide sequence ID" value="NC_004463.1"/>
</dbReference>
<sequence>MSDEAQRSSQARRKLFETQGFRREVAERLNLDRKMVKAAINALVVAGVVPCTRSDNAEALAMDGAWLLLGIGSQVRPDAIARVTPRLASMTLQIDGDKPHGTSVGATFEDELASIFKATWTMVASGAALPIQGVGLQWSDGRGSILFGIIDRWEREGPRHRKIFASEPLTLPQAPGGQWDFVHLMDSFRVPAVGGISFSPISLIGFIELLAEGVEETAAHL</sequence>
<accession>Q89BR9</accession>
<reference evidence="2" key="1">
    <citation type="journal article" date="2002" name="DNA Res.">
        <title>Complete genomic sequence of nitrogen-fixing symbiotic bacterium Bradyrhizobium japonicum USDA110.</title>
        <authorList>
            <person name="Kaneko T."/>
            <person name="Nakamura Y."/>
            <person name="Sato S."/>
            <person name="Minamisawa K."/>
            <person name="Uchiumi T."/>
            <person name="Sasamoto S."/>
            <person name="Watanabe A."/>
            <person name="Idesawa K."/>
            <person name="Iriguchi M."/>
            <person name="Kawashima K."/>
            <person name="Kohara M."/>
            <person name="Matsumoto M."/>
            <person name="Shimpo S."/>
            <person name="Tsuruoka H."/>
            <person name="Wada T."/>
            <person name="Yamada M."/>
            <person name="Tabata S."/>
        </authorList>
    </citation>
    <scope>NUCLEOTIDE SEQUENCE [LARGE SCALE GENOMIC DNA]</scope>
    <source>
        <strain evidence="2">JCM 10833 / BCRC 13528 / IAM 13628 / NBRC 14792 / USDA 110</strain>
    </source>
</reference>
<dbReference type="KEGG" id="bja:blr8079"/>
<keyword evidence="2" id="KW-1185">Reference proteome</keyword>
<dbReference type="PATRIC" id="fig|224911.44.peg.8243"/>
<dbReference type="EnsemblBacteria" id="BAC53344">
    <property type="protein sequence ID" value="BAC53344"/>
    <property type="gene ID" value="BAC53344"/>
</dbReference>
<protein>
    <submittedName>
        <fullName evidence="1">Blr8079 protein</fullName>
    </submittedName>
</protein>
<evidence type="ECO:0000313" key="1">
    <source>
        <dbReference type="EMBL" id="BAC53344.1"/>
    </source>
</evidence>
<dbReference type="InParanoid" id="Q89BR9"/>
<dbReference type="AlphaFoldDB" id="Q89BR9"/>
<dbReference type="Proteomes" id="UP000002526">
    <property type="component" value="Chromosome"/>
</dbReference>
<evidence type="ECO:0000313" key="2">
    <source>
        <dbReference type="Proteomes" id="UP000002526"/>
    </source>
</evidence>
<dbReference type="GeneID" id="46494989"/>
<dbReference type="eggNOG" id="ENOG50317ZZ">
    <property type="taxonomic scope" value="Bacteria"/>
</dbReference>
<name>Q89BR9_BRADU</name>
<gene>
    <name evidence="1" type="ordered locus">blr8079</name>
</gene>